<evidence type="ECO:0000313" key="2">
    <source>
        <dbReference type="Proteomes" id="UP001469553"/>
    </source>
</evidence>
<accession>A0ABV1ADC7</accession>
<proteinExistence type="predicted"/>
<organism evidence="1 2">
    <name type="scientific">Ameca splendens</name>
    <dbReference type="NCBI Taxonomy" id="208324"/>
    <lineage>
        <taxon>Eukaryota</taxon>
        <taxon>Metazoa</taxon>
        <taxon>Chordata</taxon>
        <taxon>Craniata</taxon>
        <taxon>Vertebrata</taxon>
        <taxon>Euteleostomi</taxon>
        <taxon>Actinopterygii</taxon>
        <taxon>Neopterygii</taxon>
        <taxon>Teleostei</taxon>
        <taxon>Neoteleostei</taxon>
        <taxon>Acanthomorphata</taxon>
        <taxon>Ovalentaria</taxon>
        <taxon>Atherinomorphae</taxon>
        <taxon>Cyprinodontiformes</taxon>
        <taxon>Goodeidae</taxon>
        <taxon>Ameca</taxon>
    </lineage>
</organism>
<evidence type="ECO:0000313" key="1">
    <source>
        <dbReference type="EMBL" id="MEQ2315997.1"/>
    </source>
</evidence>
<comment type="caution">
    <text evidence="1">The sequence shown here is derived from an EMBL/GenBank/DDBJ whole genome shotgun (WGS) entry which is preliminary data.</text>
</comment>
<dbReference type="Proteomes" id="UP001469553">
    <property type="component" value="Unassembled WGS sequence"/>
</dbReference>
<reference evidence="1 2" key="1">
    <citation type="submission" date="2021-06" db="EMBL/GenBank/DDBJ databases">
        <authorList>
            <person name="Palmer J.M."/>
        </authorList>
    </citation>
    <scope>NUCLEOTIDE SEQUENCE [LARGE SCALE GENOMIC DNA]</scope>
    <source>
        <strain evidence="1 2">AS_MEX2019</strain>
        <tissue evidence="1">Muscle</tissue>
    </source>
</reference>
<protein>
    <submittedName>
        <fullName evidence="1">Uncharacterized protein</fullName>
    </submittedName>
</protein>
<sequence>MLNMHMTLKDLKAILHIFITVVVKKTNLWGAAHGLVVENGRDLSAVMQSLSPDTGDLCCMCPPSLHPISYLPTLTKIKIKNKRSLVLPKKKKKEFVSKRFLDIEMHCIYKQFWPWPNKHKKITRWSLCSSSKVYVEEAVDLLGTGLAYDGL</sequence>
<dbReference type="EMBL" id="JAHRIP010087705">
    <property type="protein sequence ID" value="MEQ2315997.1"/>
    <property type="molecule type" value="Genomic_DNA"/>
</dbReference>
<keyword evidence="2" id="KW-1185">Reference proteome</keyword>
<name>A0ABV1ADC7_9TELE</name>
<gene>
    <name evidence="1" type="ORF">AMECASPLE_028146</name>
</gene>